<accession>A0A1D1VRW1</accession>
<keyword evidence="3" id="KW-1185">Reference proteome</keyword>
<evidence type="ECO:0000313" key="3">
    <source>
        <dbReference type="Proteomes" id="UP000186922"/>
    </source>
</evidence>
<evidence type="ECO:0000256" key="1">
    <source>
        <dbReference type="SAM" id="MobiDB-lite"/>
    </source>
</evidence>
<dbReference type="Proteomes" id="UP000186922">
    <property type="component" value="Unassembled WGS sequence"/>
</dbReference>
<name>A0A1D1VRW1_RAMVA</name>
<protein>
    <submittedName>
        <fullName evidence="2">Uncharacterized protein</fullName>
    </submittedName>
</protein>
<sequence length="96" mass="10699">MNDINWEKQEKMLNENSHFKTGNRTGHSLPSPSISPCAYQDKADVSDKISDVTPMDTQIHQDSNSWGHLMSPTSQQLNRVSGPAAAAAVHKFTRYN</sequence>
<feature type="region of interest" description="Disordered" evidence="1">
    <location>
        <begin position="15"/>
        <end position="34"/>
    </location>
</feature>
<dbReference type="EMBL" id="BDGG01000007">
    <property type="protein sequence ID" value="GAV01289.1"/>
    <property type="molecule type" value="Genomic_DNA"/>
</dbReference>
<gene>
    <name evidence="2" type="primary">RvY_12026-1</name>
    <name evidence="2" type="synonym">RvY_12026.1</name>
    <name evidence="2" type="ORF">RvY_12026</name>
</gene>
<organism evidence="2 3">
    <name type="scientific">Ramazzottius varieornatus</name>
    <name type="common">Water bear</name>
    <name type="synonym">Tardigrade</name>
    <dbReference type="NCBI Taxonomy" id="947166"/>
    <lineage>
        <taxon>Eukaryota</taxon>
        <taxon>Metazoa</taxon>
        <taxon>Ecdysozoa</taxon>
        <taxon>Tardigrada</taxon>
        <taxon>Eutardigrada</taxon>
        <taxon>Parachela</taxon>
        <taxon>Hypsibioidea</taxon>
        <taxon>Ramazzottiidae</taxon>
        <taxon>Ramazzottius</taxon>
    </lineage>
</organism>
<comment type="caution">
    <text evidence="2">The sequence shown here is derived from an EMBL/GenBank/DDBJ whole genome shotgun (WGS) entry which is preliminary data.</text>
</comment>
<dbReference type="AlphaFoldDB" id="A0A1D1VRW1"/>
<reference evidence="2 3" key="1">
    <citation type="journal article" date="2016" name="Nat. Commun.">
        <title>Extremotolerant tardigrade genome and improved radiotolerance of human cultured cells by tardigrade-unique protein.</title>
        <authorList>
            <person name="Hashimoto T."/>
            <person name="Horikawa D.D."/>
            <person name="Saito Y."/>
            <person name="Kuwahara H."/>
            <person name="Kozuka-Hata H."/>
            <person name="Shin-I T."/>
            <person name="Minakuchi Y."/>
            <person name="Ohishi K."/>
            <person name="Motoyama A."/>
            <person name="Aizu T."/>
            <person name="Enomoto A."/>
            <person name="Kondo K."/>
            <person name="Tanaka S."/>
            <person name="Hara Y."/>
            <person name="Koshikawa S."/>
            <person name="Sagara H."/>
            <person name="Miura T."/>
            <person name="Yokobori S."/>
            <person name="Miyagawa K."/>
            <person name="Suzuki Y."/>
            <person name="Kubo T."/>
            <person name="Oyama M."/>
            <person name="Kohara Y."/>
            <person name="Fujiyama A."/>
            <person name="Arakawa K."/>
            <person name="Katayama T."/>
            <person name="Toyoda A."/>
            <person name="Kunieda T."/>
        </authorList>
    </citation>
    <scope>NUCLEOTIDE SEQUENCE [LARGE SCALE GENOMIC DNA]</scope>
    <source>
        <strain evidence="2 3">YOKOZUNA-1</strain>
    </source>
</reference>
<proteinExistence type="predicted"/>
<evidence type="ECO:0000313" key="2">
    <source>
        <dbReference type="EMBL" id="GAV01289.1"/>
    </source>
</evidence>